<gene>
    <name evidence="2" type="ORF">H9761_17115</name>
</gene>
<accession>A0A9D2NH46</accession>
<proteinExistence type="predicted"/>
<dbReference type="SUPFAM" id="SSF53098">
    <property type="entry name" value="Ribonuclease H-like"/>
    <property type="match status" value="1"/>
</dbReference>
<evidence type="ECO:0000313" key="3">
    <source>
        <dbReference type="Proteomes" id="UP000823891"/>
    </source>
</evidence>
<protein>
    <recommendedName>
        <fullName evidence="1">RNase H type-1 domain-containing protein</fullName>
    </recommendedName>
</protein>
<sequence>MDRTQVNVYIEVSIRGPAVREGAYLYVLEYMLHDQPVTRCGYCRHESTENQLTLEALIRASERVRKPAEIRVFTHCGYVFNAIRNGWPQEWKAAGWKTAKGKPVKNVELWDRLLCGEQPHIFTATEQDHSYREWMLSELERKEKDHVGK</sequence>
<dbReference type="Gene3D" id="3.30.420.10">
    <property type="entry name" value="Ribonuclease H-like superfamily/Ribonuclease H"/>
    <property type="match status" value="1"/>
</dbReference>
<organism evidence="2 3">
    <name type="scientific">Candidatus Eisenbergiella merdavium</name>
    <dbReference type="NCBI Taxonomy" id="2838551"/>
    <lineage>
        <taxon>Bacteria</taxon>
        <taxon>Bacillati</taxon>
        <taxon>Bacillota</taxon>
        <taxon>Clostridia</taxon>
        <taxon>Lachnospirales</taxon>
        <taxon>Lachnospiraceae</taxon>
        <taxon>Eisenbergiella</taxon>
    </lineage>
</organism>
<dbReference type="GO" id="GO:0004523">
    <property type="term" value="F:RNA-DNA hybrid ribonuclease activity"/>
    <property type="evidence" value="ECO:0007669"/>
    <property type="project" value="InterPro"/>
</dbReference>
<dbReference type="PROSITE" id="PS50879">
    <property type="entry name" value="RNASE_H_1"/>
    <property type="match status" value="1"/>
</dbReference>
<dbReference type="Proteomes" id="UP000823891">
    <property type="component" value="Unassembled WGS sequence"/>
</dbReference>
<comment type="caution">
    <text evidence="2">The sequence shown here is derived from an EMBL/GenBank/DDBJ whole genome shotgun (WGS) entry which is preliminary data.</text>
</comment>
<evidence type="ECO:0000259" key="1">
    <source>
        <dbReference type="PROSITE" id="PS50879"/>
    </source>
</evidence>
<dbReference type="InterPro" id="IPR036397">
    <property type="entry name" value="RNaseH_sf"/>
</dbReference>
<dbReference type="AlphaFoldDB" id="A0A9D2NH46"/>
<reference evidence="2" key="2">
    <citation type="submission" date="2021-04" db="EMBL/GenBank/DDBJ databases">
        <authorList>
            <person name="Gilroy R."/>
        </authorList>
    </citation>
    <scope>NUCLEOTIDE SEQUENCE</scope>
    <source>
        <strain evidence="2">USAMLcec2-132</strain>
    </source>
</reference>
<dbReference type="InterPro" id="IPR012337">
    <property type="entry name" value="RNaseH-like_sf"/>
</dbReference>
<name>A0A9D2NH46_9FIRM</name>
<evidence type="ECO:0000313" key="2">
    <source>
        <dbReference type="EMBL" id="HJC25391.1"/>
    </source>
</evidence>
<dbReference type="EMBL" id="DWWS01000065">
    <property type="protein sequence ID" value="HJC25391.1"/>
    <property type="molecule type" value="Genomic_DNA"/>
</dbReference>
<dbReference type="GO" id="GO:0003676">
    <property type="term" value="F:nucleic acid binding"/>
    <property type="evidence" value="ECO:0007669"/>
    <property type="project" value="InterPro"/>
</dbReference>
<dbReference type="InterPro" id="IPR002156">
    <property type="entry name" value="RNaseH_domain"/>
</dbReference>
<dbReference type="Pfam" id="PF00075">
    <property type="entry name" value="RNase_H"/>
    <property type="match status" value="1"/>
</dbReference>
<reference evidence="2" key="1">
    <citation type="journal article" date="2021" name="PeerJ">
        <title>Extensive microbial diversity within the chicken gut microbiome revealed by metagenomics and culture.</title>
        <authorList>
            <person name="Gilroy R."/>
            <person name="Ravi A."/>
            <person name="Getino M."/>
            <person name="Pursley I."/>
            <person name="Horton D.L."/>
            <person name="Alikhan N.F."/>
            <person name="Baker D."/>
            <person name="Gharbi K."/>
            <person name="Hall N."/>
            <person name="Watson M."/>
            <person name="Adriaenssens E.M."/>
            <person name="Foster-Nyarko E."/>
            <person name="Jarju S."/>
            <person name="Secka A."/>
            <person name="Antonio M."/>
            <person name="Oren A."/>
            <person name="Chaudhuri R.R."/>
            <person name="La Ragione R."/>
            <person name="Hildebrand F."/>
            <person name="Pallen M.J."/>
        </authorList>
    </citation>
    <scope>NUCLEOTIDE SEQUENCE</scope>
    <source>
        <strain evidence="2">USAMLcec2-132</strain>
    </source>
</reference>
<feature type="domain" description="RNase H type-1" evidence="1">
    <location>
        <begin position="2"/>
        <end position="149"/>
    </location>
</feature>